<dbReference type="RefSeq" id="WP_186885222.1">
    <property type="nucleotide sequence ID" value="NZ_JACOFT010000004.1"/>
</dbReference>
<protein>
    <submittedName>
        <fullName evidence="1">Histidine phosphatase family protein</fullName>
    </submittedName>
</protein>
<keyword evidence="2" id="KW-1185">Reference proteome</keyword>
<sequence>MDLILWRHAEAEPATEEIADEFRKLTGKGVKQAGKIAYWLDSTLPETCRILVSPTIRTRDTADALVACGRKVKIVPELGPQASAQDILRIANWPNNREPVVIVGHQPCLGQVAGHLLGHVSQGYSIRKGNVWWLSQKQREAEEVTTYLKAVMSPDLVVR</sequence>
<dbReference type="InterPro" id="IPR029033">
    <property type="entry name" value="His_PPase_superfam"/>
</dbReference>
<dbReference type="Proteomes" id="UP000637632">
    <property type="component" value="Unassembled WGS sequence"/>
</dbReference>
<dbReference type="CDD" id="cd07067">
    <property type="entry name" value="HP_PGM_like"/>
    <property type="match status" value="1"/>
</dbReference>
<proteinExistence type="predicted"/>
<reference evidence="1 2" key="1">
    <citation type="submission" date="2020-08" db="EMBL/GenBank/DDBJ databases">
        <title>Novel species isolated from subtropical streams in China.</title>
        <authorList>
            <person name="Lu H."/>
        </authorList>
    </citation>
    <scope>NUCLEOTIDE SEQUENCE [LARGE SCALE GENOMIC DNA]</scope>
    <source>
        <strain evidence="1 2">CCTCC AB 2015119</strain>
    </source>
</reference>
<accession>A0ABR6XJ34</accession>
<dbReference type="Pfam" id="PF00300">
    <property type="entry name" value="His_Phos_1"/>
    <property type="match status" value="1"/>
</dbReference>
<dbReference type="EMBL" id="JACOFT010000004">
    <property type="protein sequence ID" value="MBC3812356.1"/>
    <property type="molecule type" value="Genomic_DNA"/>
</dbReference>
<name>A0ABR6XJ34_9BURK</name>
<dbReference type="Gene3D" id="3.40.50.1240">
    <property type="entry name" value="Phosphoglycerate mutase-like"/>
    <property type="match status" value="1"/>
</dbReference>
<dbReference type="SMART" id="SM00855">
    <property type="entry name" value="PGAM"/>
    <property type="match status" value="1"/>
</dbReference>
<dbReference type="SUPFAM" id="SSF53254">
    <property type="entry name" value="Phosphoglycerate mutase-like"/>
    <property type="match status" value="1"/>
</dbReference>
<dbReference type="InterPro" id="IPR013078">
    <property type="entry name" value="His_Pase_superF_clade-1"/>
</dbReference>
<comment type="caution">
    <text evidence="1">The sequence shown here is derived from an EMBL/GenBank/DDBJ whole genome shotgun (WGS) entry which is preliminary data.</text>
</comment>
<evidence type="ECO:0000313" key="2">
    <source>
        <dbReference type="Proteomes" id="UP000637632"/>
    </source>
</evidence>
<gene>
    <name evidence="1" type="ORF">H8K26_12970</name>
</gene>
<evidence type="ECO:0000313" key="1">
    <source>
        <dbReference type="EMBL" id="MBC3812356.1"/>
    </source>
</evidence>
<organism evidence="1 2">
    <name type="scientific">Undibacterium aquatile</name>
    <dbReference type="NCBI Taxonomy" id="1537398"/>
    <lineage>
        <taxon>Bacteria</taxon>
        <taxon>Pseudomonadati</taxon>
        <taxon>Pseudomonadota</taxon>
        <taxon>Betaproteobacteria</taxon>
        <taxon>Burkholderiales</taxon>
        <taxon>Oxalobacteraceae</taxon>
        <taxon>Undibacterium</taxon>
    </lineage>
</organism>